<evidence type="ECO:0000256" key="11">
    <source>
        <dbReference type="PROSITE-ProRule" id="PRU00042"/>
    </source>
</evidence>
<dbReference type="FunFam" id="3.30.160.60:FF:000029">
    <property type="entry name" value="GLI family zinc finger 4"/>
    <property type="match status" value="1"/>
</dbReference>
<gene>
    <name evidence="15" type="primary">LOC101348697</name>
</gene>
<keyword evidence="10" id="KW-0539">Nucleus</keyword>
<dbReference type="FunFam" id="3.30.160.60:FF:001727">
    <property type="entry name" value="Zinc finger protein 350"/>
    <property type="match status" value="1"/>
</dbReference>
<evidence type="ECO:0000259" key="13">
    <source>
        <dbReference type="PROSITE" id="PS50805"/>
    </source>
</evidence>
<evidence type="ECO:0000256" key="7">
    <source>
        <dbReference type="ARBA" id="ARBA00023015"/>
    </source>
</evidence>
<dbReference type="SUPFAM" id="SSF109640">
    <property type="entry name" value="KRAB domain (Kruppel-associated box)"/>
    <property type="match status" value="1"/>
</dbReference>
<dbReference type="InterPro" id="IPR013087">
    <property type="entry name" value="Znf_C2H2_type"/>
</dbReference>
<keyword evidence="5 11" id="KW-0863">Zinc-finger</keyword>
<accession>A0A2Y9RJQ0</accession>
<dbReference type="PANTHER" id="PTHR24393">
    <property type="entry name" value="ZINC FINGER PROTEIN"/>
    <property type="match status" value="1"/>
</dbReference>
<evidence type="ECO:0000313" key="15">
    <source>
        <dbReference type="RefSeq" id="XP_023592184.1"/>
    </source>
</evidence>
<feature type="domain" description="C2H2-type" evidence="12">
    <location>
        <begin position="439"/>
        <end position="466"/>
    </location>
</feature>
<dbReference type="SUPFAM" id="SSF57667">
    <property type="entry name" value="beta-beta-alpha zinc fingers"/>
    <property type="match status" value="6"/>
</dbReference>
<dbReference type="SMART" id="SM00349">
    <property type="entry name" value="KRAB"/>
    <property type="match status" value="1"/>
</dbReference>
<comment type="similarity">
    <text evidence="2">Belongs to the krueppel C2H2-type zinc-finger protein family.</text>
</comment>
<keyword evidence="8" id="KW-0238">DNA-binding</keyword>
<dbReference type="GO" id="GO:0008270">
    <property type="term" value="F:zinc ion binding"/>
    <property type="evidence" value="ECO:0007669"/>
    <property type="project" value="UniProtKB-KW"/>
</dbReference>
<dbReference type="InterPro" id="IPR001909">
    <property type="entry name" value="KRAB"/>
</dbReference>
<evidence type="ECO:0000256" key="5">
    <source>
        <dbReference type="ARBA" id="ARBA00022771"/>
    </source>
</evidence>
<dbReference type="GO" id="GO:0001228">
    <property type="term" value="F:DNA-binding transcription activator activity, RNA polymerase II-specific"/>
    <property type="evidence" value="ECO:0007669"/>
    <property type="project" value="TreeGrafter"/>
</dbReference>
<dbReference type="RefSeq" id="XP_023592184.1">
    <property type="nucleotide sequence ID" value="XM_023736416.1"/>
</dbReference>
<keyword evidence="9" id="KW-0804">Transcription</keyword>
<evidence type="ECO:0000256" key="8">
    <source>
        <dbReference type="ARBA" id="ARBA00023125"/>
    </source>
</evidence>
<sequence>MSQEQKKMVKVQESLTFSDVAVKFTWEEWQLLDPAQKDLYWDVILENYSNLVSIGYQVSKPDVLSRLELGEQPWTILYERHSGIFSEIQKGDDHLLGHLQKERRLDVMEQCCEHNALENIVHQHKIQFPLRENHGMFDLYEKTMKSSLTLPAVNQRKSNEIKNFPEPNGDENTFLHADHEQFCNEMQFPESQKSNSAESQLIKHQKTHKIERRHVCSECGKTFIRKSLLIEHQVIHTGEKPYRCSLCGETFFKKFKLIEHHHTTHKGQKPYKCTECDKAYLHKSQLNKHQKTHMAEKPYICCECGKGFIQKTHLTIHQRTHTGEKPYICSQCGKGFNQKGSLIIHQRTHTGEKPYICSECGKGFIQKGDLTIHQRTHTGEKPYICSECGKGFNQKGSLIIHQRTHTGEKPYVCGECGKGFSQKSYLIAHQRFHTGKIPFSCSECGKSYSQKATLIRHRKIHTGEKPFQCNECWNVFETKPKLIVHQRSHIGEKPHGSNGRGQTFVYASNFYSHKRKHKREKHVDSIKVENCPTTSHGSSHTSDLMQVKSPVNISTLQMPSVAAETSVNIRGLITNRDIVLVGQPVARCEPSGDNREFVEQRNLTNSVNVVVPSLINYVLFYVT</sequence>
<feature type="domain" description="C2H2-type" evidence="12">
    <location>
        <begin position="214"/>
        <end position="241"/>
    </location>
</feature>
<dbReference type="FunFam" id="3.30.160.60:FF:000355">
    <property type="entry name" value="zinc finger and SCAN domain-containing protein 20 isoform X1"/>
    <property type="match status" value="1"/>
</dbReference>
<organism evidence="14 15">
    <name type="scientific">Trichechus manatus latirostris</name>
    <name type="common">Florida manatee</name>
    <dbReference type="NCBI Taxonomy" id="127582"/>
    <lineage>
        <taxon>Eukaryota</taxon>
        <taxon>Metazoa</taxon>
        <taxon>Chordata</taxon>
        <taxon>Craniata</taxon>
        <taxon>Vertebrata</taxon>
        <taxon>Euteleostomi</taxon>
        <taxon>Mammalia</taxon>
        <taxon>Eutheria</taxon>
        <taxon>Afrotheria</taxon>
        <taxon>Sirenia</taxon>
        <taxon>Trichechidae</taxon>
        <taxon>Trichechus</taxon>
    </lineage>
</organism>
<dbReference type="PROSITE" id="PS50157">
    <property type="entry name" value="ZINC_FINGER_C2H2_2"/>
    <property type="match status" value="10"/>
</dbReference>
<dbReference type="PROSITE" id="PS50805">
    <property type="entry name" value="KRAB"/>
    <property type="match status" value="1"/>
</dbReference>
<dbReference type="GeneID" id="101348697"/>
<dbReference type="CDD" id="cd07765">
    <property type="entry name" value="KRAB_A-box"/>
    <property type="match status" value="1"/>
</dbReference>
<dbReference type="FunFam" id="3.30.160.60:FF:000608">
    <property type="entry name" value="zinc finger protein 286A isoform X1"/>
    <property type="match status" value="1"/>
</dbReference>
<dbReference type="Gene3D" id="6.10.140.140">
    <property type="match status" value="1"/>
</dbReference>
<dbReference type="Pfam" id="PF00096">
    <property type="entry name" value="zf-C2H2"/>
    <property type="match status" value="9"/>
</dbReference>
<dbReference type="Gene3D" id="3.30.160.60">
    <property type="entry name" value="Classic Zinc Finger"/>
    <property type="match status" value="10"/>
</dbReference>
<feature type="domain" description="C2H2-type" evidence="12">
    <location>
        <begin position="355"/>
        <end position="382"/>
    </location>
</feature>
<comment type="subcellular location">
    <subcellularLocation>
        <location evidence="1">Nucleus</location>
    </subcellularLocation>
</comment>
<feature type="domain" description="KRAB" evidence="13">
    <location>
        <begin position="15"/>
        <end position="86"/>
    </location>
</feature>
<evidence type="ECO:0000256" key="4">
    <source>
        <dbReference type="ARBA" id="ARBA00022737"/>
    </source>
</evidence>
<dbReference type="GO" id="GO:0005634">
    <property type="term" value="C:nucleus"/>
    <property type="evidence" value="ECO:0007669"/>
    <property type="project" value="UniProtKB-SubCell"/>
</dbReference>
<dbReference type="FunFam" id="3.30.160.60:FF:002716">
    <property type="entry name" value="Zinc finger protein 212"/>
    <property type="match status" value="1"/>
</dbReference>
<evidence type="ECO:0000256" key="9">
    <source>
        <dbReference type="ARBA" id="ARBA00023163"/>
    </source>
</evidence>
<dbReference type="InterPro" id="IPR036236">
    <property type="entry name" value="Znf_C2H2_sf"/>
</dbReference>
<evidence type="ECO:0000256" key="3">
    <source>
        <dbReference type="ARBA" id="ARBA00022723"/>
    </source>
</evidence>
<feature type="domain" description="C2H2-type" evidence="12">
    <location>
        <begin position="299"/>
        <end position="326"/>
    </location>
</feature>
<dbReference type="PROSITE" id="PS00028">
    <property type="entry name" value="ZINC_FINGER_C2H2_1"/>
    <property type="match status" value="10"/>
</dbReference>
<evidence type="ECO:0000256" key="10">
    <source>
        <dbReference type="ARBA" id="ARBA00023242"/>
    </source>
</evidence>
<dbReference type="SMART" id="SM00355">
    <property type="entry name" value="ZnF_C2H2"/>
    <property type="match status" value="10"/>
</dbReference>
<evidence type="ECO:0000259" key="12">
    <source>
        <dbReference type="PROSITE" id="PS50157"/>
    </source>
</evidence>
<keyword evidence="3" id="KW-0479">Metal-binding</keyword>
<keyword evidence="6" id="KW-0862">Zinc</keyword>
<keyword evidence="7" id="KW-0805">Transcription regulation</keyword>
<dbReference type="InterPro" id="IPR036051">
    <property type="entry name" value="KRAB_dom_sf"/>
</dbReference>
<evidence type="ECO:0000256" key="2">
    <source>
        <dbReference type="ARBA" id="ARBA00006991"/>
    </source>
</evidence>
<dbReference type="AlphaFoldDB" id="A0A2Y9RJQ0"/>
<dbReference type="RefSeq" id="XP_012412567.2">
    <property type="nucleotide sequence ID" value="XM_012557113.2"/>
</dbReference>
<dbReference type="FunFam" id="3.30.160.60:FF:000139">
    <property type="entry name" value="zinc finger protein 1 homolog"/>
    <property type="match status" value="1"/>
</dbReference>
<dbReference type="KEGG" id="tmu:101348697"/>
<feature type="domain" description="C2H2-type" evidence="12">
    <location>
        <begin position="271"/>
        <end position="298"/>
    </location>
</feature>
<dbReference type="FunFam" id="3.30.160.60:FF:000100">
    <property type="entry name" value="Zinc finger 45-like"/>
    <property type="match status" value="1"/>
</dbReference>
<dbReference type="FunFam" id="3.30.160.60:FF:002343">
    <property type="entry name" value="Zinc finger protein 33A"/>
    <property type="match status" value="3"/>
</dbReference>
<dbReference type="PANTHER" id="PTHR24393:SF139">
    <property type="entry name" value="ZINC FINGER PROTEIN 615"/>
    <property type="match status" value="1"/>
</dbReference>
<evidence type="ECO:0000313" key="14">
    <source>
        <dbReference type="Proteomes" id="UP000248480"/>
    </source>
</evidence>
<feature type="domain" description="C2H2-type" evidence="12">
    <location>
        <begin position="327"/>
        <end position="354"/>
    </location>
</feature>
<protein>
    <submittedName>
        <fullName evidence="15">Zinc finger protein 613-like isoform X1</fullName>
    </submittedName>
</protein>
<dbReference type="Pfam" id="PF01352">
    <property type="entry name" value="KRAB"/>
    <property type="match status" value="1"/>
</dbReference>
<evidence type="ECO:0000256" key="6">
    <source>
        <dbReference type="ARBA" id="ARBA00022833"/>
    </source>
</evidence>
<name>A0A2Y9RJQ0_TRIMA</name>
<proteinExistence type="inferred from homology"/>
<reference evidence="15" key="1">
    <citation type="submission" date="2025-08" db="UniProtKB">
        <authorList>
            <consortium name="RefSeq"/>
        </authorList>
    </citation>
    <scope>IDENTIFICATION</scope>
</reference>
<feature type="domain" description="C2H2-type" evidence="12">
    <location>
        <begin position="411"/>
        <end position="438"/>
    </location>
</feature>
<dbReference type="Proteomes" id="UP000248480">
    <property type="component" value="Unplaced"/>
</dbReference>
<dbReference type="InParanoid" id="A0A2Y9RJQ0"/>
<dbReference type="GO" id="GO:0000978">
    <property type="term" value="F:RNA polymerase II cis-regulatory region sequence-specific DNA binding"/>
    <property type="evidence" value="ECO:0007669"/>
    <property type="project" value="TreeGrafter"/>
</dbReference>
<keyword evidence="4" id="KW-0677">Repeat</keyword>
<feature type="domain" description="C2H2-type" evidence="12">
    <location>
        <begin position="383"/>
        <end position="410"/>
    </location>
</feature>
<keyword evidence="14" id="KW-1185">Reference proteome</keyword>
<evidence type="ECO:0000256" key="1">
    <source>
        <dbReference type="ARBA" id="ARBA00004123"/>
    </source>
</evidence>
<feature type="domain" description="C2H2-type" evidence="12">
    <location>
        <begin position="242"/>
        <end position="270"/>
    </location>
</feature>
<feature type="domain" description="C2H2-type" evidence="12">
    <location>
        <begin position="467"/>
        <end position="494"/>
    </location>
</feature>